<dbReference type="AlphaFoldDB" id="A0AAD7PZB0"/>
<dbReference type="EMBL" id="JARAOO010000004">
    <property type="protein sequence ID" value="KAJ7971936.1"/>
    <property type="molecule type" value="Genomic_DNA"/>
</dbReference>
<name>A0AAD7PZB0_QUISA</name>
<feature type="domain" description="Transposase (putative) gypsy type" evidence="3">
    <location>
        <begin position="150"/>
        <end position="200"/>
    </location>
</feature>
<organism evidence="4 5">
    <name type="scientific">Quillaja saponaria</name>
    <name type="common">Soap bark tree</name>
    <dbReference type="NCBI Taxonomy" id="32244"/>
    <lineage>
        <taxon>Eukaryota</taxon>
        <taxon>Viridiplantae</taxon>
        <taxon>Streptophyta</taxon>
        <taxon>Embryophyta</taxon>
        <taxon>Tracheophyta</taxon>
        <taxon>Spermatophyta</taxon>
        <taxon>Magnoliopsida</taxon>
        <taxon>eudicotyledons</taxon>
        <taxon>Gunneridae</taxon>
        <taxon>Pentapetalae</taxon>
        <taxon>rosids</taxon>
        <taxon>fabids</taxon>
        <taxon>Fabales</taxon>
        <taxon>Quillajaceae</taxon>
        <taxon>Quillaja</taxon>
    </lineage>
</organism>
<keyword evidence="1" id="KW-0175">Coiled coil</keyword>
<dbReference type="KEGG" id="qsa:O6P43_009898"/>
<evidence type="ECO:0000313" key="4">
    <source>
        <dbReference type="EMBL" id="KAJ7971936.1"/>
    </source>
</evidence>
<keyword evidence="5" id="KW-1185">Reference proteome</keyword>
<protein>
    <submittedName>
        <fullName evidence="4">Bromodomain adjacent to zinc finger domain 1A</fullName>
    </submittedName>
</protein>
<feature type="compositionally biased region" description="Acidic residues" evidence="2">
    <location>
        <begin position="59"/>
        <end position="68"/>
    </location>
</feature>
<dbReference type="InterPro" id="IPR007321">
    <property type="entry name" value="Transposase_28"/>
</dbReference>
<proteinExistence type="predicted"/>
<evidence type="ECO:0000259" key="3">
    <source>
        <dbReference type="Pfam" id="PF04195"/>
    </source>
</evidence>
<feature type="coiled-coil region" evidence="1">
    <location>
        <begin position="430"/>
        <end position="479"/>
    </location>
</feature>
<gene>
    <name evidence="4" type="ORF">O6P43_009898</name>
</gene>
<accession>A0AAD7PZB0</accession>
<comment type="caution">
    <text evidence="4">The sequence shown here is derived from an EMBL/GenBank/DDBJ whole genome shotgun (WGS) entry which is preliminary data.</text>
</comment>
<feature type="region of interest" description="Disordered" evidence="2">
    <location>
        <begin position="1"/>
        <end position="68"/>
    </location>
</feature>
<feature type="compositionally biased region" description="Basic and acidic residues" evidence="2">
    <location>
        <begin position="224"/>
        <end position="244"/>
    </location>
</feature>
<reference evidence="4" key="1">
    <citation type="journal article" date="2023" name="Science">
        <title>Elucidation of the pathway for biosynthesis of saponin adjuvants from the soapbark tree.</title>
        <authorList>
            <person name="Reed J."/>
            <person name="Orme A."/>
            <person name="El-Demerdash A."/>
            <person name="Owen C."/>
            <person name="Martin L.B.B."/>
            <person name="Misra R.C."/>
            <person name="Kikuchi S."/>
            <person name="Rejzek M."/>
            <person name="Martin A.C."/>
            <person name="Harkess A."/>
            <person name="Leebens-Mack J."/>
            <person name="Louveau T."/>
            <person name="Stephenson M.J."/>
            <person name="Osbourn A."/>
        </authorList>
    </citation>
    <scope>NUCLEOTIDE SEQUENCE</scope>
    <source>
        <strain evidence="4">S10</strain>
    </source>
</reference>
<feature type="compositionally biased region" description="Basic and acidic residues" evidence="2">
    <location>
        <begin position="288"/>
        <end position="302"/>
    </location>
</feature>
<evidence type="ECO:0000313" key="5">
    <source>
        <dbReference type="Proteomes" id="UP001163823"/>
    </source>
</evidence>
<feature type="region of interest" description="Disordered" evidence="2">
    <location>
        <begin position="224"/>
        <end position="303"/>
    </location>
</feature>
<dbReference type="Pfam" id="PF04195">
    <property type="entry name" value="Transposase_28"/>
    <property type="match status" value="1"/>
</dbReference>
<evidence type="ECO:0000256" key="1">
    <source>
        <dbReference type="SAM" id="Coils"/>
    </source>
</evidence>
<dbReference type="Proteomes" id="UP001163823">
    <property type="component" value="Chromosome 4"/>
</dbReference>
<evidence type="ECO:0000256" key="2">
    <source>
        <dbReference type="SAM" id="MobiDB-lite"/>
    </source>
</evidence>
<sequence length="556" mass="63458">MSSEGDSPSAPPFKTSDVRLADGTIMPIGEEPKYRLGKGKVLPPSLAYHPTTSSSSENTEYESFEGEDEATAMARFSPKWEEDEESDDDVAIFWPQTNISAVNTIENVMSDQKFEVVRRRYFEPVGAKIYKVSPYGDRPHQSLPNTLCFYEEYLKAGVRYPFHPFIVKVLNALGICIAQIALNGWGFLITFIGVCHTLQIHMGLPQEQEAAKVRAATRRRLGALKERAEKASNKGKRQIKEGRRAPKQSRASSASQRDMAEVSSVSRAREESQIELTEGVLPLTTIPTEDRQGMPPRLKEGKGGALLEGADWTRRLFSSQGSCAHFSGYPGGCLHQRHPRCGLCHSKREYLAHGRSYDRRSSSRECIHYQAICWRAVHLISGILTEKVEAEGRAATEHFESLQAEVLCLGAEVEGWLKKCRELNEGADLLRKEIERYRAFESEEARLREEKDDEIARLRTELEVSKEEARTAVENFKNSDDCRRIIYDHDSRLYANRSVGCRVTTLWTFLRRSGLARKRPKRRRGWRRCSPKLRLTRRRDRRARATRVLRARRTRP</sequence>